<feature type="signal peptide" evidence="1">
    <location>
        <begin position="1"/>
        <end position="16"/>
    </location>
</feature>
<sequence>MAVFVFFLLFLALVDSSAISRRKAKLRVAVTSLELLLCLPQIQYCRNHPNLNQLTRHHNHTKHKLTLWWNINNQWRSAWNNSRTWSLRDQHWP</sequence>
<dbReference type="EMBL" id="JAUJYO010000015">
    <property type="protein sequence ID" value="KAK1296618.1"/>
    <property type="molecule type" value="Genomic_DNA"/>
</dbReference>
<evidence type="ECO:0000313" key="2">
    <source>
        <dbReference type="EMBL" id="KAK1296618.1"/>
    </source>
</evidence>
<protein>
    <recommendedName>
        <fullName evidence="4">Secreted protein</fullName>
    </recommendedName>
</protein>
<reference evidence="2" key="1">
    <citation type="journal article" date="2023" name="Nat. Commun.">
        <title>Diploid and tetraploid genomes of Acorus and the evolution of monocots.</title>
        <authorList>
            <person name="Ma L."/>
            <person name="Liu K.W."/>
            <person name="Li Z."/>
            <person name="Hsiao Y.Y."/>
            <person name="Qi Y."/>
            <person name="Fu T."/>
            <person name="Tang G.D."/>
            <person name="Zhang D."/>
            <person name="Sun W.H."/>
            <person name="Liu D.K."/>
            <person name="Li Y."/>
            <person name="Chen G.Z."/>
            <person name="Liu X.D."/>
            <person name="Liao X.Y."/>
            <person name="Jiang Y.T."/>
            <person name="Yu X."/>
            <person name="Hao Y."/>
            <person name="Huang J."/>
            <person name="Zhao X.W."/>
            <person name="Ke S."/>
            <person name="Chen Y.Y."/>
            <person name="Wu W.L."/>
            <person name="Hsu J.L."/>
            <person name="Lin Y.F."/>
            <person name="Huang M.D."/>
            <person name="Li C.Y."/>
            <person name="Huang L."/>
            <person name="Wang Z.W."/>
            <person name="Zhao X."/>
            <person name="Zhong W.Y."/>
            <person name="Peng D.H."/>
            <person name="Ahmad S."/>
            <person name="Lan S."/>
            <person name="Zhang J.S."/>
            <person name="Tsai W.C."/>
            <person name="Van de Peer Y."/>
            <person name="Liu Z.J."/>
        </authorList>
    </citation>
    <scope>NUCLEOTIDE SEQUENCE</scope>
    <source>
        <strain evidence="2">CP</strain>
    </source>
</reference>
<keyword evidence="1" id="KW-0732">Signal</keyword>
<comment type="caution">
    <text evidence="2">The sequence shown here is derived from an EMBL/GenBank/DDBJ whole genome shotgun (WGS) entry which is preliminary data.</text>
</comment>
<organism evidence="2 3">
    <name type="scientific">Acorus calamus</name>
    <name type="common">Sweet flag</name>
    <dbReference type="NCBI Taxonomy" id="4465"/>
    <lineage>
        <taxon>Eukaryota</taxon>
        <taxon>Viridiplantae</taxon>
        <taxon>Streptophyta</taxon>
        <taxon>Embryophyta</taxon>
        <taxon>Tracheophyta</taxon>
        <taxon>Spermatophyta</taxon>
        <taxon>Magnoliopsida</taxon>
        <taxon>Liliopsida</taxon>
        <taxon>Acoraceae</taxon>
        <taxon>Acorus</taxon>
    </lineage>
</organism>
<gene>
    <name evidence="2" type="ORF">QJS10_CPB15g01442</name>
</gene>
<name>A0AAV9D8Z5_ACOCL</name>
<accession>A0AAV9D8Z5</accession>
<reference evidence="2" key="2">
    <citation type="submission" date="2023-06" db="EMBL/GenBank/DDBJ databases">
        <authorList>
            <person name="Ma L."/>
            <person name="Liu K.-W."/>
            <person name="Li Z."/>
            <person name="Hsiao Y.-Y."/>
            <person name="Qi Y."/>
            <person name="Fu T."/>
            <person name="Tang G."/>
            <person name="Zhang D."/>
            <person name="Sun W.-H."/>
            <person name="Liu D.-K."/>
            <person name="Li Y."/>
            <person name="Chen G.-Z."/>
            <person name="Liu X.-D."/>
            <person name="Liao X.-Y."/>
            <person name="Jiang Y.-T."/>
            <person name="Yu X."/>
            <person name="Hao Y."/>
            <person name="Huang J."/>
            <person name="Zhao X.-W."/>
            <person name="Ke S."/>
            <person name="Chen Y.-Y."/>
            <person name="Wu W.-L."/>
            <person name="Hsu J.-L."/>
            <person name="Lin Y.-F."/>
            <person name="Huang M.-D."/>
            <person name="Li C.-Y."/>
            <person name="Huang L."/>
            <person name="Wang Z.-W."/>
            <person name="Zhao X."/>
            <person name="Zhong W.-Y."/>
            <person name="Peng D.-H."/>
            <person name="Ahmad S."/>
            <person name="Lan S."/>
            <person name="Zhang J.-S."/>
            <person name="Tsai W.-C."/>
            <person name="Van De Peer Y."/>
            <person name="Liu Z.-J."/>
        </authorList>
    </citation>
    <scope>NUCLEOTIDE SEQUENCE</scope>
    <source>
        <strain evidence="2">CP</strain>
        <tissue evidence="2">Leaves</tissue>
    </source>
</reference>
<dbReference type="AlphaFoldDB" id="A0AAV9D8Z5"/>
<dbReference type="Proteomes" id="UP001180020">
    <property type="component" value="Unassembled WGS sequence"/>
</dbReference>
<feature type="chain" id="PRO_5043956333" description="Secreted protein" evidence="1">
    <location>
        <begin position="17"/>
        <end position="93"/>
    </location>
</feature>
<evidence type="ECO:0000313" key="3">
    <source>
        <dbReference type="Proteomes" id="UP001180020"/>
    </source>
</evidence>
<keyword evidence="3" id="KW-1185">Reference proteome</keyword>
<proteinExistence type="predicted"/>
<evidence type="ECO:0000256" key="1">
    <source>
        <dbReference type="SAM" id="SignalP"/>
    </source>
</evidence>
<evidence type="ECO:0008006" key="4">
    <source>
        <dbReference type="Google" id="ProtNLM"/>
    </source>
</evidence>